<evidence type="ECO:0000256" key="1">
    <source>
        <dbReference type="ARBA" id="ARBA00022481"/>
    </source>
</evidence>
<dbReference type="PANTHER" id="PTHR43531:SF14">
    <property type="entry name" value="METHYL-ACCEPTING CHEMOTAXIS PROTEIN I-RELATED"/>
    <property type="match status" value="1"/>
</dbReference>
<dbReference type="SUPFAM" id="SSF58104">
    <property type="entry name" value="Methyl-accepting chemotaxis protein (MCP) signaling domain"/>
    <property type="match status" value="1"/>
</dbReference>
<comment type="similarity">
    <text evidence="2">Belongs to the methyl-accepting chemotaxis (MCP) protein family.</text>
</comment>
<keyword evidence="1" id="KW-0488">Methylation</keyword>
<feature type="transmembrane region" description="Helical" evidence="5">
    <location>
        <begin position="98"/>
        <end position="120"/>
    </location>
</feature>
<dbReference type="Proteomes" id="UP001368500">
    <property type="component" value="Unassembled WGS sequence"/>
</dbReference>
<reference evidence="8 9" key="1">
    <citation type="submission" date="2024-04" db="EMBL/GenBank/DDBJ databases">
        <title>Novel species of the genus Ideonella isolated from streams.</title>
        <authorList>
            <person name="Lu H."/>
        </authorList>
    </citation>
    <scope>NUCLEOTIDE SEQUENCE [LARGE SCALE GENOMIC DNA]</scope>
    <source>
        <strain evidence="8 9">BYS139W</strain>
    </source>
</reference>
<name>A0ABU9BJ56_9BURK</name>
<feature type="region of interest" description="Disordered" evidence="4">
    <location>
        <begin position="222"/>
        <end position="247"/>
    </location>
</feature>
<keyword evidence="5" id="KW-0812">Transmembrane</keyword>
<keyword evidence="5" id="KW-0472">Membrane</keyword>
<dbReference type="PROSITE" id="PS50111">
    <property type="entry name" value="CHEMOTAXIS_TRANSDUC_2"/>
    <property type="match status" value="1"/>
</dbReference>
<accession>A0ABU9BJ56</accession>
<organism evidence="8 9">
    <name type="scientific">Pseudaquabacterium rugosum</name>
    <dbReference type="NCBI Taxonomy" id="2984194"/>
    <lineage>
        <taxon>Bacteria</taxon>
        <taxon>Pseudomonadati</taxon>
        <taxon>Pseudomonadota</taxon>
        <taxon>Betaproteobacteria</taxon>
        <taxon>Burkholderiales</taxon>
        <taxon>Sphaerotilaceae</taxon>
        <taxon>Pseudaquabacterium</taxon>
    </lineage>
</organism>
<dbReference type="Gene3D" id="1.10.287.950">
    <property type="entry name" value="Methyl-accepting chemotaxis protein"/>
    <property type="match status" value="1"/>
</dbReference>
<gene>
    <name evidence="8" type="ORF">AACH11_21580</name>
</gene>
<evidence type="ECO:0000259" key="7">
    <source>
        <dbReference type="PROSITE" id="PS50885"/>
    </source>
</evidence>
<proteinExistence type="inferred from homology"/>
<feature type="domain" description="Methyl-accepting transducer" evidence="6">
    <location>
        <begin position="179"/>
        <end position="408"/>
    </location>
</feature>
<dbReference type="EMBL" id="JBBUTF010000026">
    <property type="protein sequence ID" value="MEK8028558.1"/>
    <property type="molecule type" value="Genomic_DNA"/>
</dbReference>
<dbReference type="RefSeq" id="WP_341376343.1">
    <property type="nucleotide sequence ID" value="NZ_JBBUTF010000026.1"/>
</dbReference>
<dbReference type="SMART" id="SM00304">
    <property type="entry name" value="HAMP"/>
    <property type="match status" value="1"/>
</dbReference>
<dbReference type="PROSITE" id="PS50885">
    <property type="entry name" value="HAMP"/>
    <property type="match status" value="1"/>
</dbReference>
<keyword evidence="3" id="KW-0807">Transducer</keyword>
<evidence type="ECO:0000256" key="5">
    <source>
        <dbReference type="SAM" id="Phobius"/>
    </source>
</evidence>
<feature type="domain" description="HAMP" evidence="7">
    <location>
        <begin position="122"/>
        <end position="174"/>
    </location>
</feature>
<dbReference type="InterPro" id="IPR003660">
    <property type="entry name" value="HAMP_dom"/>
</dbReference>
<evidence type="ECO:0000313" key="9">
    <source>
        <dbReference type="Proteomes" id="UP001368500"/>
    </source>
</evidence>
<evidence type="ECO:0000256" key="4">
    <source>
        <dbReference type="SAM" id="MobiDB-lite"/>
    </source>
</evidence>
<evidence type="ECO:0000256" key="3">
    <source>
        <dbReference type="PROSITE-ProRule" id="PRU00284"/>
    </source>
</evidence>
<feature type="transmembrane region" description="Helical" evidence="5">
    <location>
        <begin position="16"/>
        <end position="37"/>
    </location>
</feature>
<keyword evidence="5" id="KW-1133">Transmembrane helix</keyword>
<evidence type="ECO:0000256" key="2">
    <source>
        <dbReference type="ARBA" id="ARBA00029447"/>
    </source>
</evidence>
<sequence>MLDRFLCRFRLMPRMLGGFAILVVIASTLVALGVYGMGRIRDDAQRMAAHERVAIAAIDDTLSQPGTSGHAALRQARDTLDRQAREGLAEADAIQAEVLRWLAVLLVGGVGFGTWLYVAIARSISRAAARAAALGEAMARGDLTQSIDAVGNDELAGMTRQLEAMRLTLATLVRQVSTSAVTIDQASAEIDAGGRDLGDRAERIAAHLQRTSHELTELSRALGDTTTSAESADQLAGDTARTAGDGGQAVQRMVSSMDGIRDRAARIRDIIGTIDGIAFQTNILALNAAVEAARAGENGRGFAVVAGEVRALAQRSGEAAREIRGLILQSNDAIEAGTEVAGDAGQRMAQIVGSVGSVSALVSQISVAARDQTRSIGQLTAGLSEVDGMAQGNAALVEQTTAAVQSLRAQAAELAGQVRRFRV</sequence>
<dbReference type="InterPro" id="IPR051310">
    <property type="entry name" value="MCP_chemotaxis"/>
</dbReference>
<dbReference type="Pfam" id="PF00015">
    <property type="entry name" value="MCPsignal"/>
    <property type="match status" value="1"/>
</dbReference>
<keyword evidence="9" id="KW-1185">Reference proteome</keyword>
<protein>
    <submittedName>
        <fullName evidence="8">Methyl-accepting chemotaxis protein</fullName>
    </submittedName>
</protein>
<dbReference type="InterPro" id="IPR004089">
    <property type="entry name" value="MCPsignal_dom"/>
</dbReference>
<dbReference type="PANTHER" id="PTHR43531">
    <property type="entry name" value="PROTEIN ICFG"/>
    <property type="match status" value="1"/>
</dbReference>
<evidence type="ECO:0000313" key="8">
    <source>
        <dbReference type="EMBL" id="MEK8028558.1"/>
    </source>
</evidence>
<dbReference type="SMART" id="SM00283">
    <property type="entry name" value="MA"/>
    <property type="match status" value="1"/>
</dbReference>
<comment type="caution">
    <text evidence="8">The sequence shown here is derived from an EMBL/GenBank/DDBJ whole genome shotgun (WGS) entry which is preliminary data.</text>
</comment>
<evidence type="ECO:0000259" key="6">
    <source>
        <dbReference type="PROSITE" id="PS50111"/>
    </source>
</evidence>